<dbReference type="AlphaFoldDB" id="A0A835DDN7"/>
<organism evidence="2 3">
    <name type="scientific">Tetracentron sinense</name>
    <name type="common">Spur-leaf</name>
    <dbReference type="NCBI Taxonomy" id="13715"/>
    <lineage>
        <taxon>Eukaryota</taxon>
        <taxon>Viridiplantae</taxon>
        <taxon>Streptophyta</taxon>
        <taxon>Embryophyta</taxon>
        <taxon>Tracheophyta</taxon>
        <taxon>Spermatophyta</taxon>
        <taxon>Magnoliopsida</taxon>
        <taxon>Trochodendrales</taxon>
        <taxon>Trochodendraceae</taxon>
        <taxon>Tetracentron</taxon>
    </lineage>
</organism>
<evidence type="ECO:0000313" key="2">
    <source>
        <dbReference type="EMBL" id="KAF8399598.1"/>
    </source>
</evidence>
<accession>A0A835DDN7</accession>
<dbReference type="PANTHER" id="PTHR36747:SF1">
    <property type="entry name" value="HYDROXYPROLINE-RICH GLYCOPROTEIN FAMILY PROTEIN"/>
    <property type="match status" value="1"/>
</dbReference>
<dbReference type="PANTHER" id="PTHR36747">
    <property type="entry name" value="HYDROXYPROLINE-RICH GLYCOPROTEIN FAMILY PROTEIN"/>
    <property type="match status" value="1"/>
</dbReference>
<dbReference type="OrthoDB" id="1903715at2759"/>
<dbReference type="EMBL" id="JABCRI010000010">
    <property type="protein sequence ID" value="KAF8399598.1"/>
    <property type="molecule type" value="Genomic_DNA"/>
</dbReference>
<dbReference type="OMA" id="ATISECC"/>
<dbReference type="Proteomes" id="UP000655225">
    <property type="component" value="Unassembled WGS sequence"/>
</dbReference>
<sequence>MLEKPLENQTQPENSLPVQGTPPQTPQSDQKSPNSGNDLRKTGTPDRLIVPKAFNYPERYRSPTDLMMSPISKCLLARTRKAPSLLDPSFQDVSRIG</sequence>
<feature type="compositionally biased region" description="Polar residues" evidence="1">
    <location>
        <begin position="7"/>
        <end position="37"/>
    </location>
</feature>
<name>A0A835DDN7_TETSI</name>
<feature type="region of interest" description="Disordered" evidence="1">
    <location>
        <begin position="1"/>
        <end position="50"/>
    </location>
</feature>
<keyword evidence="3" id="KW-1185">Reference proteome</keyword>
<reference evidence="2 3" key="1">
    <citation type="submission" date="2020-04" db="EMBL/GenBank/DDBJ databases">
        <title>Plant Genome Project.</title>
        <authorList>
            <person name="Zhang R.-G."/>
        </authorList>
    </citation>
    <scope>NUCLEOTIDE SEQUENCE [LARGE SCALE GENOMIC DNA]</scope>
    <source>
        <strain evidence="2">YNK0</strain>
        <tissue evidence="2">Leaf</tissue>
    </source>
</reference>
<evidence type="ECO:0000313" key="3">
    <source>
        <dbReference type="Proteomes" id="UP000655225"/>
    </source>
</evidence>
<protein>
    <submittedName>
        <fullName evidence="2">Uncharacterized protein</fullName>
    </submittedName>
</protein>
<evidence type="ECO:0000256" key="1">
    <source>
        <dbReference type="SAM" id="MobiDB-lite"/>
    </source>
</evidence>
<proteinExistence type="predicted"/>
<comment type="caution">
    <text evidence="2">The sequence shown here is derived from an EMBL/GenBank/DDBJ whole genome shotgun (WGS) entry which is preliminary data.</text>
</comment>
<gene>
    <name evidence="2" type="ORF">HHK36_015467</name>
</gene>